<dbReference type="InterPro" id="IPR046572">
    <property type="entry name" value="DUF6632"/>
</dbReference>
<feature type="transmembrane region" description="Helical" evidence="1">
    <location>
        <begin position="45"/>
        <end position="64"/>
    </location>
</feature>
<keyword evidence="5" id="KW-1185">Reference proteome</keyword>
<sequence>MNLAKRIAYLRIALICIGLIALVCFYPLMIVWPSGWAWHTGYSDYPLMIVGIYATLGVFLLIAARDPLEHLSLIWFTVWSSVVHGAVMTVQSLMHGEHRAHLLGDVPALFIVAIVLAMLTPRGETARTLRRAAWLKSLP</sequence>
<keyword evidence="1" id="KW-1133">Transmembrane helix</keyword>
<dbReference type="Proteomes" id="UP000321776">
    <property type="component" value="Unassembled WGS sequence"/>
</dbReference>
<proteinExistence type="predicted"/>
<gene>
    <name evidence="3" type="ORF">FRZ40_21910</name>
    <name evidence="2" type="ORF">V4C56_06510</name>
</gene>
<evidence type="ECO:0000313" key="5">
    <source>
        <dbReference type="Proteomes" id="UP001481677"/>
    </source>
</evidence>
<dbReference type="RefSeq" id="WP_028363690.1">
    <property type="nucleotide sequence ID" value="NZ_JAZHFZ010000003.1"/>
</dbReference>
<feature type="transmembrane region" description="Helical" evidence="1">
    <location>
        <begin position="100"/>
        <end position="121"/>
    </location>
</feature>
<dbReference type="EMBL" id="JAZHGA010000003">
    <property type="protein sequence ID" value="MEM5339285.1"/>
    <property type="molecule type" value="Genomic_DNA"/>
</dbReference>
<keyword evidence="1" id="KW-0472">Membrane</keyword>
<evidence type="ECO:0000313" key="2">
    <source>
        <dbReference type="EMBL" id="MEM5339285.1"/>
    </source>
</evidence>
<reference evidence="3" key="2">
    <citation type="submission" date="2019-08" db="EMBL/GenBank/DDBJ databases">
        <authorList>
            <person name="Im W.-T."/>
        </authorList>
    </citation>
    <scope>NUCLEOTIDE SEQUENCE</scope>
    <source>
        <strain evidence="3">NF 2-5-3</strain>
    </source>
</reference>
<evidence type="ECO:0000313" key="4">
    <source>
        <dbReference type="Proteomes" id="UP000321776"/>
    </source>
</evidence>
<dbReference type="AlphaFoldDB" id="A0A5C6VCT6"/>
<evidence type="ECO:0000256" key="1">
    <source>
        <dbReference type="SAM" id="Phobius"/>
    </source>
</evidence>
<evidence type="ECO:0000313" key="3">
    <source>
        <dbReference type="EMBL" id="TXC83067.1"/>
    </source>
</evidence>
<feature type="transmembrane region" description="Helical" evidence="1">
    <location>
        <begin position="12"/>
        <end position="33"/>
    </location>
</feature>
<accession>A0A5C6VCT6</accession>
<name>A0A5C6VCT6_9BURK</name>
<protein>
    <submittedName>
        <fullName evidence="2">DUF6632 domain-containing protein</fullName>
    </submittedName>
</protein>
<reference evidence="2 5" key="3">
    <citation type="submission" date="2024-01" db="EMBL/GenBank/DDBJ databases">
        <title>The diversity of rhizobia nodulating Mimosa spp. in eleven states of Brazil covering several biomes is determined by host plant, location, and edaphic factors.</title>
        <authorList>
            <person name="Rouws L."/>
            <person name="Barauna A."/>
            <person name="Beukes C."/>
            <person name="De Faria S.M."/>
            <person name="Gross E."/>
            <person name="Dos Reis Junior F.B."/>
            <person name="Simon M."/>
            <person name="Maluk M."/>
            <person name="Odee D.W."/>
            <person name="Kenicer G."/>
            <person name="Young J.P.W."/>
            <person name="Reis V.M."/>
            <person name="Zilli J."/>
            <person name="James E.K."/>
        </authorList>
    </citation>
    <scope>NUCLEOTIDE SEQUENCE [LARGE SCALE GENOMIC DNA]</scope>
    <source>
        <strain evidence="2 5">JPY530</strain>
    </source>
</reference>
<organism evidence="3 4">
    <name type="scientific">Paraburkholderia azotifigens</name>
    <dbReference type="NCBI Taxonomy" id="2057004"/>
    <lineage>
        <taxon>Bacteria</taxon>
        <taxon>Pseudomonadati</taxon>
        <taxon>Pseudomonadota</taxon>
        <taxon>Betaproteobacteria</taxon>
        <taxon>Burkholderiales</taxon>
        <taxon>Burkholderiaceae</taxon>
        <taxon>Paraburkholderia</taxon>
    </lineage>
</organism>
<feature type="transmembrane region" description="Helical" evidence="1">
    <location>
        <begin position="71"/>
        <end position="94"/>
    </location>
</feature>
<comment type="caution">
    <text evidence="3">The sequence shown here is derived from an EMBL/GenBank/DDBJ whole genome shotgun (WGS) entry which is preliminary data.</text>
</comment>
<dbReference type="Proteomes" id="UP001481677">
    <property type="component" value="Unassembled WGS sequence"/>
</dbReference>
<dbReference type="EMBL" id="VOQS01000003">
    <property type="protein sequence ID" value="TXC83067.1"/>
    <property type="molecule type" value="Genomic_DNA"/>
</dbReference>
<reference evidence="3 4" key="1">
    <citation type="journal article" date="2018" name="Int. J. Syst. Evol. Microbiol.">
        <title>Paraburkholderia azotifigens sp. nov., a nitrogen-fixing bacterium isolated from paddy soil.</title>
        <authorList>
            <person name="Choi G.M."/>
            <person name="Im W.T."/>
        </authorList>
    </citation>
    <scope>NUCLEOTIDE SEQUENCE [LARGE SCALE GENOMIC DNA]</scope>
    <source>
        <strain evidence="3 4">NF 2-5-3</strain>
    </source>
</reference>
<keyword evidence="1" id="KW-0812">Transmembrane</keyword>
<dbReference type="Pfam" id="PF20337">
    <property type="entry name" value="DUF6632"/>
    <property type="match status" value="1"/>
</dbReference>